<keyword evidence="3" id="KW-1185">Reference proteome</keyword>
<feature type="domain" description="GED" evidence="1">
    <location>
        <begin position="54"/>
        <end position="142"/>
    </location>
</feature>
<dbReference type="Ensembl" id="ENSSPUT00000004247.1">
    <property type="protein sequence ID" value="ENSSPUP00000003995.1"/>
    <property type="gene ID" value="ENSSPUG00000003093.1"/>
</dbReference>
<organism evidence="2 3">
    <name type="scientific">Sphenodon punctatus</name>
    <name type="common">Tuatara</name>
    <name type="synonym">Hatteria punctata</name>
    <dbReference type="NCBI Taxonomy" id="8508"/>
    <lineage>
        <taxon>Eukaryota</taxon>
        <taxon>Metazoa</taxon>
        <taxon>Chordata</taxon>
        <taxon>Craniata</taxon>
        <taxon>Vertebrata</taxon>
        <taxon>Euteleostomi</taxon>
        <taxon>Lepidosauria</taxon>
        <taxon>Sphenodontia</taxon>
        <taxon>Sphenodontidae</taxon>
        <taxon>Sphenodon</taxon>
    </lineage>
</organism>
<evidence type="ECO:0000313" key="3">
    <source>
        <dbReference type="Proteomes" id="UP000694392"/>
    </source>
</evidence>
<dbReference type="GeneTree" id="ENSGT00940000155686"/>
<dbReference type="Gene3D" id="1.20.120.1240">
    <property type="entry name" value="Dynamin, middle domain"/>
    <property type="match status" value="1"/>
</dbReference>
<dbReference type="Proteomes" id="UP000694392">
    <property type="component" value="Unplaced"/>
</dbReference>
<dbReference type="InterPro" id="IPR003130">
    <property type="entry name" value="GED"/>
</dbReference>
<evidence type="ECO:0000313" key="2">
    <source>
        <dbReference type="Ensembl" id="ENSSPUP00000003995.1"/>
    </source>
</evidence>
<proteinExistence type="predicted"/>
<evidence type="ECO:0000259" key="1">
    <source>
        <dbReference type="PROSITE" id="PS51388"/>
    </source>
</evidence>
<dbReference type="SMART" id="SM00302">
    <property type="entry name" value="GED"/>
    <property type="match status" value="1"/>
</dbReference>
<name>A0A8D0GCF4_SPHPU</name>
<dbReference type="InterPro" id="IPR020850">
    <property type="entry name" value="GED_dom"/>
</dbReference>
<accession>A0A8D0GCF4</accession>
<dbReference type="Pfam" id="PF02212">
    <property type="entry name" value="GED"/>
    <property type="match status" value="1"/>
</dbReference>
<reference evidence="2" key="2">
    <citation type="submission" date="2025-09" db="UniProtKB">
        <authorList>
            <consortium name="Ensembl"/>
        </authorList>
    </citation>
    <scope>IDENTIFICATION</scope>
</reference>
<protein>
    <recommendedName>
        <fullName evidence="1">GED domain-containing protein</fullName>
    </recommendedName>
</protein>
<sequence length="142" mass="16405">MIITQFKMEHIVYCQDSIYSGDLKEIRKNPGVFLPLGVAVTHVNNVASQKQLSVDEMAYHLNAYFKTAGNRLATQVPLIIQSYVLQDYAEKLQNAMMLLLQDREGFRFFLGERKDTANIRNSLKNRIQRLTQARQRLAKFPV</sequence>
<dbReference type="PROSITE" id="PS51388">
    <property type="entry name" value="GED"/>
    <property type="match status" value="1"/>
</dbReference>
<dbReference type="GO" id="GO:0003924">
    <property type="term" value="F:GTPase activity"/>
    <property type="evidence" value="ECO:0007669"/>
    <property type="project" value="InterPro"/>
</dbReference>
<dbReference type="AlphaFoldDB" id="A0A8D0GCF4"/>
<reference evidence="2" key="1">
    <citation type="submission" date="2025-08" db="UniProtKB">
        <authorList>
            <consortium name="Ensembl"/>
        </authorList>
    </citation>
    <scope>IDENTIFICATION</scope>
</reference>
<dbReference type="GO" id="GO:0005525">
    <property type="term" value="F:GTP binding"/>
    <property type="evidence" value="ECO:0007669"/>
    <property type="project" value="InterPro"/>
</dbReference>